<dbReference type="GO" id="GO:0005952">
    <property type="term" value="C:cAMP-dependent protein kinase complex"/>
    <property type="evidence" value="ECO:0007669"/>
    <property type="project" value="TreeGrafter"/>
</dbReference>
<keyword evidence="4" id="KW-0418">Kinase</keyword>
<dbReference type="GO" id="GO:0005829">
    <property type="term" value="C:cytosol"/>
    <property type="evidence" value="ECO:0007669"/>
    <property type="project" value="TreeGrafter"/>
</dbReference>
<keyword evidence="5 6" id="KW-0067">ATP-binding</keyword>
<dbReference type="GO" id="GO:0004691">
    <property type="term" value="F:cAMP-dependent protein kinase activity"/>
    <property type="evidence" value="ECO:0007669"/>
    <property type="project" value="TreeGrafter"/>
</dbReference>
<proteinExistence type="predicted"/>
<dbReference type="InterPro" id="IPR017441">
    <property type="entry name" value="Protein_kinase_ATP_BS"/>
</dbReference>
<dbReference type="Pfam" id="PF00069">
    <property type="entry name" value="Pkinase"/>
    <property type="match status" value="1"/>
</dbReference>
<evidence type="ECO:0000256" key="5">
    <source>
        <dbReference type="ARBA" id="ARBA00022840"/>
    </source>
</evidence>
<evidence type="ECO:0000256" key="2">
    <source>
        <dbReference type="ARBA" id="ARBA00022679"/>
    </source>
</evidence>
<dbReference type="EMBL" id="CAJOBB010021244">
    <property type="protein sequence ID" value="CAF4374461.1"/>
    <property type="molecule type" value="Genomic_DNA"/>
</dbReference>
<reference evidence="9" key="1">
    <citation type="submission" date="2021-02" db="EMBL/GenBank/DDBJ databases">
        <authorList>
            <person name="Nowell W R."/>
        </authorList>
    </citation>
    <scope>NUCLEOTIDE SEQUENCE</scope>
</reference>
<dbReference type="PROSITE" id="PS00107">
    <property type="entry name" value="PROTEIN_KINASE_ATP"/>
    <property type="match status" value="1"/>
</dbReference>
<dbReference type="PANTHER" id="PTHR24353:SF37">
    <property type="entry name" value="CAMP-DEPENDENT PROTEIN KINASE CATALYTIC SUBUNIT PRKX"/>
    <property type="match status" value="1"/>
</dbReference>
<evidence type="ECO:0000256" key="4">
    <source>
        <dbReference type="ARBA" id="ARBA00022777"/>
    </source>
</evidence>
<comment type="caution">
    <text evidence="9">The sequence shown here is derived from an EMBL/GenBank/DDBJ whole genome shotgun (WGS) entry which is preliminary data.</text>
</comment>
<keyword evidence="1" id="KW-0723">Serine/threonine-protein kinase</keyword>
<feature type="region of interest" description="Disordered" evidence="7">
    <location>
        <begin position="1"/>
        <end position="69"/>
    </location>
</feature>
<evidence type="ECO:0000256" key="7">
    <source>
        <dbReference type="SAM" id="MobiDB-lite"/>
    </source>
</evidence>
<feature type="domain" description="Protein kinase" evidence="8">
    <location>
        <begin position="84"/>
        <end position="169"/>
    </location>
</feature>
<dbReference type="InterPro" id="IPR000719">
    <property type="entry name" value="Prot_kinase_dom"/>
</dbReference>
<dbReference type="GO" id="GO:0005524">
    <property type="term" value="F:ATP binding"/>
    <property type="evidence" value="ECO:0007669"/>
    <property type="project" value="UniProtKB-UniRule"/>
</dbReference>
<name>A0A820MIU5_9BILA</name>
<feature type="compositionally biased region" description="Polar residues" evidence="7">
    <location>
        <begin position="36"/>
        <end position="51"/>
    </location>
</feature>
<dbReference type="SUPFAM" id="SSF56112">
    <property type="entry name" value="Protein kinase-like (PK-like)"/>
    <property type="match status" value="1"/>
</dbReference>
<keyword evidence="2" id="KW-0808">Transferase</keyword>
<dbReference type="Proteomes" id="UP000663868">
    <property type="component" value="Unassembled WGS sequence"/>
</dbReference>
<gene>
    <name evidence="9" type="ORF">KXQ929_LOCUS49546</name>
</gene>
<evidence type="ECO:0000256" key="3">
    <source>
        <dbReference type="ARBA" id="ARBA00022741"/>
    </source>
</evidence>
<feature type="compositionally biased region" description="Low complexity" evidence="7">
    <location>
        <begin position="14"/>
        <end position="30"/>
    </location>
</feature>
<dbReference type="InterPro" id="IPR011009">
    <property type="entry name" value="Kinase-like_dom_sf"/>
</dbReference>
<keyword evidence="3 6" id="KW-0547">Nucleotide-binding</keyword>
<dbReference type="AlphaFoldDB" id="A0A820MIU5"/>
<feature type="non-terminal residue" evidence="9">
    <location>
        <position position="1"/>
    </location>
</feature>
<organism evidence="9 10">
    <name type="scientific">Adineta steineri</name>
    <dbReference type="NCBI Taxonomy" id="433720"/>
    <lineage>
        <taxon>Eukaryota</taxon>
        <taxon>Metazoa</taxon>
        <taxon>Spiralia</taxon>
        <taxon>Gnathifera</taxon>
        <taxon>Rotifera</taxon>
        <taxon>Eurotatoria</taxon>
        <taxon>Bdelloidea</taxon>
        <taxon>Adinetida</taxon>
        <taxon>Adinetidae</taxon>
        <taxon>Adineta</taxon>
    </lineage>
</organism>
<dbReference type="Gene3D" id="3.30.200.20">
    <property type="entry name" value="Phosphorylase Kinase, domain 1"/>
    <property type="match status" value="1"/>
</dbReference>
<protein>
    <recommendedName>
        <fullName evidence="8">Protein kinase domain-containing protein</fullName>
    </recommendedName>
</protein>
<evidence type="ECO:0000313" key="9">
    <source>
        <dbReference type="EMBL" id="CAF4374461.1"/>
    </source>
</evidence>
<dbReference type="PANTHER" id="PTHR24353">
    <property type="entry name" value="CYCLIC NUCLEOTIDE-DEPENDENT PROTEIN KINASE"/>
    <property type="match status" value="1"/>
</dbReference>
<sequence length="169" mass="18854">MASTTLNELPPIRPSSRISNTNSTISSTPTLRNESESTLDTTQTEEPQNGLRSSVNTNDTVTSSSSSLSRKSSTQDIQFSIDSLAVIRTVGTGTFGRVQLVLHRETNTYYALKVMCIKRIVESKQVEHVRNEKKVLTTTDHPFLVRLQWTAHNNTLLYLLLEYLPGGEL</sequence>
<dbReference type="PROSITE" id="PS50011">
    <property type="entry name" value="PROTEIN_KINASE_DOM"/>
    <property type="match status" value="1"/>
</dbReference>
<evidence type="ECO:0000259" key="8">
    <source>
        <dbReference type="PROSITE" id="PS50011"/>
    </source>
</evidence>
<evidence type="ECO:0000313" key="10">
    <source>
        <dbReference type="Proteomes" id="UP000663868"/>
    </source>
</evidence>
<feature type="compositionally biased region" description="Low complexity" evidence="7">
    <location>
        <begin position="52"/>
        <end position="69"/>
    </location>
</feature>
<evidence type="ECO:0000256" key="1">
    <source>
        <dbReference type="ARBA" id="ARBA00022527"/>
    </source>
</evidence>
<evidence type="ECO:0000256" key="6">
    <source>
        <dbReference type="PROSITE-ProRule" id="PRU10141"/>
    </source>
</evidence>
<accession>A0A820MIU5</accession>
<feature type="binding site" evidence="6">
    <location>
        <position position="113"/>
    </location>
    <ligand>
        <name>ATP</name>
        <dbReference type="ChEBI" id="CHEBI:30616"/>
    </ligand>
</feature>